<sequence length="386" mass="43170">MAARLDIQAAVQADLQGTPYAVTSLTPLAGGTANFIFKASLRTPLQDGTREVLVKNSQAYAAGYPALALPLLRCEIEVQSLRILADLPPVISSNYEIRTPLLLHYHAETHTQIQEHLGRATSLKEYALKHYAAVPTPSALEPQCHRLGVALGTWLRAFHAWSDHPGRRALRDALARNRDMRRLKRVVNYDHLAQRAQRYPRVLGGCEPVLRQIADMAAAELEDESKLHVIHGDFWTGNVLLPDLVPEASQRVPVPVRIVDWEMAQVGVRAEDLGQLVAELWELKLYKDADAGLWMIQGFAQGYGQVDAELGFRALLHVGAHLGKTLPLLGETCCWMLGGRKPRAFGTTLLAAFWAFEKHTWPTLTYVWAVWAVWAIFRVWNNHLPD</sequence>
<dbReference type="GeneID" id="66066027"/>
<feature type="domain" description="Aminoglycoside phosphotransferase" evidence="1">
    <location>
        <begin position="70"/>
        <end position="283"/>
    </location>
</feature>
<evidence type="ECO:0000313" key="3">
    <source>
        <dbReference type="Proteomes" id="UP000027002"/>
    </source>
</evidence>
<dbReference type="SUPFAM" id="SSF56112">
    <property type="entry name" value="Protein kinase-like (PK-like)"/>
    <property type="match status" value="1"/>
</dbReference>
<evidence type="ECO:0000313" key="2">
    <source>
        <dbReference type="EMBL" id="QUC21008.1"/>
    </source>
</evidence>
<evidence type="ECO:0000259" key="1">
    <source>
        <dbReference type="Pfam" id="PF01636"/>
    </source>
</evidence>
<dbReference type="AlphaFoldDB" id="A0A8E5HTF7"/>
<accession>A0A8E5HTF7</accession>
<dbReference type="Gene3D" id="3.90.1200.10">
    <property type="match status" value="1"/>
</dbReference>
<dbReference type="InterPro" id="IPR002575">
    <property type="entry name" value="Aminoglycoside_PTrfase"/>
</dbReference>
<keyword evidence="3" id="KW-1185">Reference proteome</keyword>
<dbReference type="Pfam" id="PF01636">
    <property type="entry name" value="APH"/>
    <property type="match status" value="1"/>
</dbReference>
<proteinExistence type="predicted"/>
<reference evidence="2" key="1">
    <citation type="submission" date="2020-03" db="EMBL/GenBank/DDBJ databases">
        <title>A mixture of massive structural variations and highly conserved coding sequences in Ustilaginoidea virens genome.</title>
        <authorList>
            <person name="Zhang K."/>
            <person name="Zhao Z."/>
            <person name="Zhang Z."/>
            <person name="Li Y."/>
            <person name="Hsiang T."/>
            <person name="Sun W."/>
        </authorList>
    </citation>
    <scope>NUCLEOTIDE SEQUENCE</scope>
    <source>
        <strain evidence="2">UV-8b</strain>
    </source>
</reference>
<dbReference type="Gene3D" id="3.30.200.20">
    <property type="entry name" value="Phosphorylase Kinase, domain 1"/>
    <property type="match status" value="1"/>
</dbReference>
<dbReference type="Proteomes" id="UP000027002">
    <property type="component" value="Chromosome 4"/>
</dbReference>
<dbReference type="OrthoDB" id="25129at2759"/>
<dbReference type="KEGG" id="uvi:66066027"/>
<gene>
    <name evidence="2" type="ORF">UV8b_05249</name>
</gene>
<protein>
    <recommendedName>
        <fullName evidence="1">Aminoglycoside phosphotransferase domain-containing protein</fullName>
    </recommendedName>
</protein>
<dbReference type="InterPro" id="IPR011009">
    <property type="entry name" value="Kinase-like_dom_sf"/>
</dbReference>
<name>A0A8E5HTF7_USTVR</name>
<dbReference type="RefSeq" id="XP_042998681.1">
    <property type="nucleotide sequence ID" value="XM_043142747.1"/>
</dbReference>
<organism evidence="2 3">
    <name type="scientific">Ustilaginoidea virens</name>
    <name type="common">Rice false smut fungus</name>
    <name type="synonym">Villosiclava virens</name>
    <dbReference type="NCBI Taxonomy" id="1159556"/>
    <lineage>
        <taxon>Eukaryota</taxon>
        <taxon>Fungi</taxon>
        <taxon>Dikarya</taxon>
        <taxon>Ascomycota</taxon>
        <taxon>Pezizomycotina</taxon>
        <taxon>Sordariomycetes</taxon>
        <taxon>Hypocreomycetidae</taxon>
        <taxon>Hypocreales</taxon>
        <taxon>Clavicipitaceae</taxon>
        <taxon>Ustilaginoidea</taxon>
    </lineage>
</organism>
<dbReference type="EMBL" id="CP072756">
    <property type="protein sequence ID" value="QUC21008.1"/>
    <property type="molecule type" value="Genomic_DNA"/>
</dbReference>